<dbReference type="EMBL" id="JARBHB010000003">
    <property type="protein sequence ID" value="KAJ8889650.1"/>
    <property type="molecule type" value="Genomic_DNA"/>
</dbReference>
<gene>
    <name evidence="1" type="ORF">PR048_009150</name>
</gene>
<comment type="caution">
    <text evidence="1">The sequence shown here is derived from an EMBL/GenBank/DDBJ whole genome shotgun (WGS) entry which is preliminary data.</text>
</comment>
<organism evidence="1 2">
    <name type="scientific">Dryococelus australis</name>
    <dbReference type="NCBI Taxonomy" id="614101"/>
    <lineage>
        <taxon>Eukaryota</taxon>
        <taxon>Metazoa</taxon>
        <taxon>Ecdysozoa</taxon>
        <taxon>Arthropoda</taxon>
        <taxon>Hexapoda</taxon>
        <taxon>Insecta</taxon>
        <taxon>Pterygota</taxon>
        <taxon>Neoptera</taxon>
        <taxon>Polyneoptera</taxon>
        <taxon>Phasmatodea</taxon>
        <taxon>Verophasmatodea</taxon>
        <taxon>Anareolatae</taxon>
        <taxon>Phasmatidae</taxon>
        <taxon>Eurycanthinae</taxon>
        <taxon>Dryococelus</taxon>
    </lineage>
</organism>
<keyword evidence="2" id="KW-1185">Reference proteome</keyword>
<dbReference type="Proteomes" id="UP001159363">
    <property type="component" value="Chromosome 3"/>
</dbReference>
<protein>
    <submittedName>
        <fullName evidence="1">Uncharacterized protein</fullName>
    </submittedName>
</protein>
<reference evidence="1 2" key="1">
    <citation type="submission" date="2023-02" db="EMBL/GenBank/DDBJ databases">
        <title>LHISI_Scaffold_Assembly.</title>
        <authorList>
            <person name="Stuart O.P."/>
            <person name="Cleave R."/>
            <person name="Magrath M.J.L."/>
            <person name="Mikheyev A.S."/>
        </authorList>
    </citation>
    <scope>NUCLEOTIDE SEQUENCE [LARGE SCALE GENOMIC DNA]</scope>
    <source>
        <strain evidence="1">Daus_M_001</strain>
        <tissue evidence="1">Leg muscle</tissue>
    </source>
</reference>
<accession>A0ABQ9HZ43</accession>
<proteinExistence type="predicted"/>
<name>A0ABQ9HZ43_9NEOP</name>
<evidence type="ECO:0000313" key="1">
    <source>
        <dbReference type="EMBL" id="KAJ8889650.1"/>
    </source>
</evidence>
<sequence>MMGANYTRTVLNRLIITDEGLLSPIATAVSRYCSDEPGRQLTTTDAYRAWARCFDTRPLRQGSRTRGGECRASWLLRPGFETSFEVLASPAALLFVGGQRWSTHLPPTRLYDMPADISTRGGSEVSLLASHKGELCSIPGRVTPGFSHLGLVPDHADGQRVFSGISSSPFIPALLHTHLNHLNHPLRLSRPRC</sequence>
<evidence type="ECO:0000313" key="2">
    <source>
        <dbReference type="Proteomes" id="UP001159363"/>
    </source>
</evidence>